<dbReference type="AlphaFoldDB" id="A0A8H5ZGY8"/>
<name>A0A8H5ZGY8_COCSA</name>
<organism evidence="2 3">
    <name type="scientific">Cochliobolus sativus</name>
    <name type="common">Common root rot and spot blotch fungus</name>
    <name type="synonym">Bipolaris sorokiniana</name>
    <dbReference type="NCBI Taxonomy" id="45130"/>
    <lineage>
        <taxon>Eukaryota</taxon>
        <taxon>Fungi</taxon>
        <taxon>Dikarya</taxon>
        <taxon>Ascomycota</taxon>
        <taxon>Pezizomycotina</taxon>
        <taxon>Dothideomycetes</taxon>
        <taxon>Pleosporomycetidae</taxon>
        <taxon>Pleosporales</taxon>
        <taxon>Pleosporineae</taxon>
        <taxon>Pleosporaceae</taxon>
        <taxon>Bipolaris</taxon>
    </lineage>
</organism>
<accession>A0A8H5ZGY8</accession>
<dbReference type="EMBL" id="WNKQ01000013">
    <property type="protein sequence ID" value="KAF5847663.1"/>
    <property type="molecule type" value="Genomic_DNA"/>
</dbReference>
<comment type="caution">
    <text evidence="2">The sequence shown here is derived from an EMBL/GenBank/DDBJ whole genome shotgun (WGS) entry which is preliminary data.</text>
</comment>
<protein>
    <submittedName>
        <fullName evidence="2">Uncharacterized protein</fullName>
    </submittedName>
</protein>
<reference evidence="2" key="1">
    <citation type="submission" date="2019-11" db="EMBL/GenBank/DDBJ databases">
        <title>Bipolaris sorokiniana Genome sequencing.</title>
        <authorList>
            <person name="Wang H."/>
        </authorList>
    </citation>
    <scope>NUCLEOTIDE SEQUENCE</scope>
</reference>
<sequence>MEKLASEIMIPESYHVRDGNTLTTRSLSLSVSLAPPPPPPPPPRLGRKLPHTMPRPILNTSHSPTVLESLAGPANGYRFHTGHKRELMDGPSLRVHS</sequence>
<evidence type="ECO:0000256" key="1">
    <source>
        <dbReference type="SAM" id="MobiDB-lite"/>
    </source>
</evidence>
<feature type="compositionally biased region" description="Pro residues" evidence="1">
    <location>
        <begin position="34"/>
        <end position="44"/>
    </location>
</feature>
<gene>
    <name evidence="2" type="ORF">GGP41_000332</name>
</gene>
<dbReference type="Proteomes" id="UP000624244">
    <property type="component" value="Unassembled WGS sequence"/>
</dbReference>
<proteinExistence type="predicted"/>
<feature type="region of interest" description="Disordered" evidence="1">
    <location>
        <begin position="29"/>
        <end position="97"/>
    </location>
</feature>
<evidence type="ECO:0000313" key="3">
    <source>
        <dbReference type="Proteomes" id="UP000624244"/>
    </source>
</evidence>
<evidence type="ECO:0000313" key="2">
    <source>
        <dbReference type="EMBL" id="KAF5847663.1"/>
    </source>
</evidence>